<comment type="caution">
    <text evidence="2">The sequence shown here is derived from an EMBL/GenBank/DDBJ whole genome shotgun (WGS) entry which is preliminary data.</text>
</comment>
<keyword evidence="1" id="KW-0472">Membrane</keyword>
<evidence type="ECO:0000313" key="3">
    <source>
        <dbReference type="Proteomes" id="UP001200247"/>
    </source>
</evidence>
<dbReference type="Proteomes" id="UP001200247">
    <property type="component" value="Unassembled WGS sequence"/>
</dbReference>
<keyword evidence="1" id="KW-0812">Transmembrane</keyword>
<dbReference type="AlphaFoldDB" id="A0ABD4SRD6"/>
<sequence>MKSSLAVERDSPKAALLGYPRFALRLSLTSTLALINMRFADFIVILGAISFFWFNEGIVAKSPRWQKLVSLTEVGLLKAFTWRANADVRAELDVLISHFKKLSIATGLLTVVAVFAKSQALIFWTSSGFFLCFLAWFSFRWSFKHSDALQPFAPMVGWSLFGPWGILLLDYLEPKAGLMRAFYPFFQSFGLMPASSIEAAWWMFLGFLIFFGVYYILIWVFVTPFAYSVLVALKASSMLSKWVLSHVNRSLVYEVSVAIQIFAFCYLYWIGRAS</sequence>
<proteinExistence type="predicted"/>
<dbReference type="RefSeq" id="WP_239893914.1">
    <property type="nucleotide sequence ID" value="NZ_JAJAXM010000010.1"/>
</dbReference>
<reference evidence="2 3" key="1">
    <citation type="submission" date="2021-10" db="EMBL/GenBank/DDBJ databases">
        <title>Whole-genome sequencing analysis of Laribacter hongkongensis: virulence gene profiles, carbohydrate-active enzyme prediction, and antimicrobial resistance characterization.</title>
        <authorList>
            <person name="Yuan P."/>
            <person name="Zhan Y."/>
            <person name="Chen D."/>
        </authorList>
    </citation>
    <scope>NUCLEOTIDE SEQUENCE [LARGE SCALE GENOMIC DNA]</scope>
    <source>
        <strain evidence="2 3">W67</strain>
    </source>
</reference>
<dbReference type="EMBL" id="JAJAXM010000010">
    <property type="protein sequence ID" value="MCG9025781.1"/>
    <property type="molecule type" value="Genomic_DNA"/>
</dbReference>
<feature type="transmembrane region" description="Helical" evidence="1">
    <location>
        <begin position="181"/>
        <end position="202"/>
    </location>
</feature>
<name>A0ABD4SRD6_9NEIS</name>
<evidence type="ECO:0000256" key="1">
    <source>
        <dbReference type="SAM" id="Phobius"/>
    </source>
</evidence>
<gene>
    <name evidence="2" type="ORF">LH440_07670</name>
</gene>
<feature type="transmembrane region" description="Helical" evidence="1">
    <location>
        <begin position="121"/>
        <end position="139"/>
    </location>
</feature>
<keyword evidence="1" id="KW-1133">Transmembrane helix</keyword>
<feature type="transmembrane region" description="Helical" evidence="1">
    <location>
        <begin position="151"/>
        <end position="169"/>
    </location>
</feature>
<evidence type="ECO:0000313" key="2">
    <source>
        <dbReference type="EMBL" id="MCG9025781.1"/>
    </source>
</evidence>
<accession>A0ABD4SRD6</accession>
<organism evidence="2 3">
    <name type="scientific">Laribacter hongkongensis</name>
    <dbReference type="NCBI Taxonomy" id="168471"/>
    <lineage>
        <taxon>Bacteria</taxon>
        <taxon>Pseudomonadati</taxon>
        <taxon>Pseudomonadota</taxon>
        <taxon>Betaproteobacteria</taxon>
        <taxon>Neisseriales</taxon>
        <taxon>Aquaspirillaceae</taxon>
        <taxon>Laribacter</taxon>
    </lineage>
</organism>
<feature type="transmembrane region" description="Helical" evidence="1">
    <location>
        <begin position="32"/>
        <end position="54"/>
    </location>
</feature>
<feature type="transmembrane region" description="Helical" evidence="1">
    <location>
        <begin position="208"/>
        <end position="230"/>
    </location>
</feature>
<feature type="transmembrane region" description="Helical" evidence="1">
    <location>
        <begin position="251"/>
        <end position="271"/>
    </location>
</feature>
<protein>
    <submittedName>
        <fullName evidence="2">Uncharacterized protein</fullName>
    </submittedName>
</protein>